<sequence>LIRDRVLELAEQHHYVQQAGFEEVFVWHSEGDVAGWTTYRVPASSEDTRAIEEVAAEELRIAATGGDAKDKALEVARLFGIKRLTGPARERIERIFST</sequence>
<dbReference type="Proteomes" id="UP000004471">
    <property type="component" value="Unassembled WGS sequence"/>
</dbReference>
<evidence type="ECO:0000313" key="2">
    <source>
        <dbReference type="Proteomes" id="UP000004471"/>
    </source>
</evidence>
<dbReference type="GO" id="GO:0004386">
    <property type="term" value="F:helicase activity"/>
    <property type="evidence" value="ECO:0007669"/>
    <property type="project" value="UniProtKB-KW"/>
</dbReference>
<dbReference type="HOGENOM" id="CLU_2325802_0_0_6"/>
<keyword evidence="1" id="KW-0547">Nucleotide-binding</keyword>
<keyword evidence="1" id="KW-0067">ATP-binding</keyword>
<comment type="caution">
    <text evidence="1">The sequence shown here is derived from an EMBL/GenBank/DDBJ whole genome shotgun (WGS) entry which is preliminary data.</text>
</comment>
<organism evidence="1 2">
    <name type="scientific">Pseudomonas syringae pv. japonica str. M301072</name>
    <dbReference type="NCBI Taxonomy" id="629262"/>
    <lineage>
        <taxon>Bacteria</taxon>
        <taxon>Pseudomonadati</taxon>
        <taxon>Pseudomonadota</taxon>
        <taxon>Gammaproteobacteria</taxon>
        <taxon>Pseudomonadales</taxon>
        <taxon>Pseudomonadaceae</taxon>
        <taxon>Pseudomonas</taxon>
        <taxon>Pseudomonas syringae</taxon>
    </lineage>
</organism>
<dbReference type="EMBL" id="AEAH01001320">
    <property type="protein sequence ID" value="EGH32788.1"/>
    <property type="molecule type" value="Genomic_DNA"/>
</dbReference>
<proteinExistence type="predicted"/>
<dbReference type="PATRIC" id="fig|629262.5.peg.4851"/>
<dbReference type="AlphaFoldDB" id="F3FRE6"/>
<gene>
    <name evidence="1" type="ORF">PSYJA_29036</name>
</gene>
<name>F3FRE6_PSESX</name>
<keyword evidence="1" id="KW-0347">Helicase</keyword>
<feature type="non-terminal residue" evidence="1">
    <location>
        <position position="1"/>
    </location>
</feature>
<accession>F3FRE6</accession>
<evidence type="ECO:0000313" key="1">
    <source>
        <dbReference type="EMBL" id="EGH32788.1"/>
    </source>
</evidence>
<protein>
    <submittedName>
        <fullName evidence="1">Putative DNA helicase</fullName>
    </submittedName>
</protein>
<reference evidence="1 2" key="1">
    <citation type="journal article" date="2011" name="PLoS Pathog.">
        <title>Dynamic evolution of pathogenicity revealed by sequencing and comparative genomics of 19 Pseudomonas syringae isolates.</title>
        <authorList>
            <person name="Baltrus D.A."/>
            <person name="Nishimura M.T."/>
            <person name="Romanchuk A."/>
            <person name="Chang J.H."/>
            <person name="Mukhtar M.S."/>
            <person name="Cherkis K."/>
            <person name="Roach J."/>
            <person name="Grant S.R."/>
            <person name="Jones C.D."/>
            <person name="Dangl J.L."/>
        </authorList>
    </citation>
    <scope>NUCLEOTIDE SEQUENCE [LARGE SCALE GENOMIC DNA]</scope>
    <source>
        <strain evidence="2">M301072PT</strain>
    </source>
</reference>
<keyword evidence="1" id="KW-0378">Hydrolase</keyword>